<accession>A0ABS1IY35</accession>
<feature type="transmembrane region" description="Helical" evidence="1">
    <location>
        <begin position="232"/>
        <end position="253"/>
    </location>
</feature>
<reference evidence="2 3" key="1">
    <citation type="submission" date="2021-01" db="EMBL/GenBank/DDBJ databases">
        <title>Isolation and description of Catonella massiliensis sp. nov., a novel Catonella species, isolated from a stable periodontitis subject.</title>
        <authorList>
            <person name="Antezack A."/>
            <person name="Boxberger M."/>
            <person name="La Scola B."/>
            <person name="Monnet-Corti V."/>
        </authorList>
    </citation>
    <scope>NUCLEOTIDE SEQUENCE [LARGE SCALE GENOMIC DNA]</scope>
    <source>
        <strain evidence="2 3">Marseille-Q4567</strain>
    </source>
</reference>
<protein>
    <submittedName>
        <fullName evidence="2">ABC-2 family transporter protein</fullName>
    </submittedName>
</protein>
<name>A0ABS1IY35_9FIRM</name>
<comment type="caution">
    <text evidence="2">The sequence shown here is derived from an EMBL/GenBank/DDBJ whole genome shotgun (WGS) entry which is preliminary data.</text>
</comment>
<gene>
    <name evidence="2" type="ORF">JJN12_03260</name>
</gene>
<dbReference type="RefSeq" id="WP_208428355.1">
    <property type="nucleotide sequence ID" value="NZ_JAEPRJ010000001.1"/>
</dbReference>
<feature type="transmembrane region" description="Helical" evidence="1">
    <location>
        <begin position="206"/>
        <end position="225"/>
    </location>
</feature>
<keyword evidence="1" id="KW-0812">Transmembrane</keyword>
<keyword evidence="1" id="KW-1133">Transmembrane helix</keyword>
<feature type="transmembrane region" description="Helical" evidence="1">
    <location>
        <begin position="30"/>
        <end position="52"/>
    </location>
</feature>
<evidence type="ECO:0000256" key="1">
    <source>
        <dbReference type="SAM" id="Phobius"/>
    </source>
</evidence>
<keyword evidence="1" id="KW-0472">Membrane</keyword>
<keyword evidence="3" id="KW-1185">Reference proteome</keyword>
<proteinExistence type="predicted"/>
<organism evidence="2 3">
    <name type="scientific">Catonella massiliensis</name>
    <dbReference type="NCBI Taxonomy" id="2799636"/>
    <lineage>
        <taxon>Bacteria</taxon>
        <taxon>Bacillati</taxon>
        <taxon>Bacillota</taxon>
        <taxon>Clostridia</taxon>
        <taxon>Lachnospirales</taxon>
        <taxon>Lachnospiraceae</taxon>
        <taxon>Catonella</taxon>
    </lineage>
</organism>
<dbReference type="PANTHER" id="PTHR36833">
    <property type="entry name" value="SLR0610 PROTEIN-RELATED"/>
    <property type="match status" value="1"/>
</dbReference>
<evidence type="ECO:0000313" key="3">
    <source>
        <dbReference type="Proteomes" id="UP000604730"/>
    </source>
</evidence>
<dbReference type="Pfam" id="PF06182">
    <property type="entry name" value="ABC2_membrane_6"/>
    <property type="match status" value="1"/>
</dbReference>
<feature type="transmembrane region" description="Helical" evidence="1">
    <location>
        <begin position="64"/>
        <end position="84"/>
    </location>
</feature>
<feature type="transmembrane region" description="Helical" evidence="1">
    <location>
        <begin position="147"/>
        <end position="173"/>
    </location>
</feature>
<sequence>MFREVKHKIGVWVMCLTMSLKSQFQYRSSFVLKCFVMFITYFCEYISTLFLISKVSDINKWSKYEIMLIYGMATVAYAMSRLMLCGINNIPRQLKNGKFLMKLIRPESDLFCAMIEEIPVDRLGQVLLGLLIIIYSCVRNFSSTSIFWLVVFLATGTVIYSAIFIITASVSFWIINSRELLGIFTHGTLRAIVYPITIYSRILQEIFTYLVPVAFISYYPAIVILNKEGDHTVIKLVIFLVVALMWGIAKLAWTMGIKKYEGAGG</sequence>
<dbReference type="InterPro" id="IPR010390">
    <property type="entry name" value="ABC-2_transporter-like"/>
</dbReference>
<dbReference type="Proteomes" id="UP000604730">
    <property type="component" value="Unassembled WGS sequence"/>
</dbReference>
<evidence type="ECO:0000313" key="2">
    <source>
        <dbReference type="EMBL" id="MBK5896806.1"/>
    </source>
</evidence>
<dbReference type="PANTHER" id="PTHR36833:SF1">
    <property type="entry name" value="INTEGRAL MEMBRANE TRANSPORT PROTEIN"/>
    <property type="match status" value="1"/>
</dbReference>
<dbReference type="EMBL" id="JAEPRJ010000001">
    <property type="protein sequence ID" value="MBK5896806.1"/>
    <property type="molecule type" value="Genomic_DNA"/>
</dbReference>